<comment type="caution">
    <text evidence="3">The sequence shown here is derived from an EMBL/GenBank/DDBJ whole genome shotgun (WGS) entry which is preliminary data.</text>
</comment>
<evidence type="ECO:0000256" key="2">
    <source>
        <dbReference type="SAM" id="MobiDB-lite"/>
    </source>
</evidence>
<reference evidence="3" key="1">
    <citation type="journal article" date="2023" name="Mol. Phylogenet. Evol.">
        <title>Genome-scale phylogeny and comparative genomics of the fungal order Sordariales.</title>
        <authorList>
            <person name="Hensen N."/>
            <person name="Bonometti L."/>
            <person name="Westerberg I."/>
            <person name="Brannstrom I.O."/>
            <person name="Guillou S."/>
            <person name="Cros-Aarteil S."/>
            <person name="Calhoun S."/>
            <person name="Haridas S."/>
            <person name="Kuo A."/>
            <person name="Mondo S."/>
            <person name="Pangilinan J."/>
            <person name="Riley R."/>
            <person name="LaButti K."/>
            <person name="Andreopoulos B."/>
            <person name="Lipzen A."/>
            <person name="Chen C."/>
            <person name="Yan M."/>
            <person name="Daum C."/>
            <person name="Ng V."/>
            <person name="Clum A."/>
            <person name="Steindorff A."/>
            <person name="Ohm R.A."/>
            <person name="Martin F."/>
            <person name="Silar P."/>
            <person name="Natvig D.O."/>
            <person name="Lalanne C."/>
            <person name="Gautier V."/>
            <person name="Ament-Velasquez S.L."/>
            <person name="Kruys A."/>
            <person name="Hutchinson M.I."/>
            <person name="Powell A.J."/>
            <person name="Barry K."/>
            <person name="Miller A.N."/>
            <person name="Grigoriev I.V."/>
            <person name="Debuchy R."/>
            <person name="Gladieux P."/>
            <person name="Hiltunen Thoren M."/>
            <person name="Johannesson H."/>
        </authorList>
    </citation>
    <scope>NUCLEOTIDE SEQUENCE</scope>
    <source>
        <strain evidence="3">CBS 757.83</strain>
    </source>
</reference>
<name>A0AAN6Q271_9PEZI</name>
<evidence type="ECO:0000313" key="4">
    <source>
        <dbReference type="Proteomes" id="UP001305647"/>
    </source>
</evidence>
<dbReference type="AlphaFoldDB" id="A0AAN6Q271"/>
<evidence type="ECO:0000313" key="3">
    <source>
        <dbReference type="EMBL" id="KAK4099607.1"/>
    </source>
</evidence>
<dbReference type="EMBL" id="MU863648">
    <property type="protein sequence ID" value="KAK4099607.1"/>
    <property type="molecule type" value="Genomic_DNA"/>
</dbReference>
<feature type="compositionally biased region" description="Polar residues" evidence="2">
    <location>
        <begin position="54"/>
        <end position="68"/>
    </location>
</feature>
<feature type="compositionally biased region" description="Polar residues" evidence="2">
    <location>
        <begin position="1"/>
        <end position="11"/>
    </location>
</feature>
<proteinExistence type="predicted"/>
<protein>
    <submittedName>
        <fullName evidence="3">Uncharacterized protein</fullName>
    </submittedName>
</protein>
<accession>A0AAN6Q271</accession>
<keyword evidence="1" id="KW-0175">Coiled coil</keyword>
<dbReference type="Proteomes" id="UP001305647">
    <property type="component" value="Unassembled WGS sequence"/>
</dbReference>
<feature type="region of interest" description="Disordered" evidence="2">
    <location>
        <begin position="305"/>
        <end position="347"/>
    </location>
</feature>
<feature type="compositionally biased region" description="Basic and acidic residues" evidence="2">
    <location>
        <begin position="318"/>
        <end position="344"/>
    </location>
</feature>
<feature type="compositionally biased region" description="Basic and acidic residues" evidence="2">
    <location>
        <begin position="461"/>
        <end position="484"/>
    </location>
</feature>
<keyword evidence="4" id="KW-1185">Reference proteome</keyword>
<organism evidence="3 4">
    <name type="scientific">Parathielavia hyrcaniae</name>
    <dbReference type="NCBI Taxonomy" id="113614"/>
    <lineage>
        <taxon>Eukaryota</taxon>
        <taxon>Fungi</taxon>
        <taxon>Dikarya</taxon>
        <taxon>Ascomycota</taxon>
        <taxon>Pezizomycotina</taxon>
        <taxon>Sordariomycetes</taxon>
        <taxon>Sordariomycetidae</taxon>
        <taxon>Sordariales</taxon>
        <taxon>Chaetomiaceae</taxon>
        <taxon>Parathielavia</taxon>
    </lineage>
</organism>
<feature type="region of interest" description="Disordered" evidence="2">
    <location>
        <begin position="453"/>
        <end position="484"/>
    </location>
</feature>
<feature type="region of interest" description="Disordered" evidence="2">
    <location>
        <begin position="1"/>
        <end position="74"/>
    </location>
</feature>
<evidence type="ECO:0000256" key="1">
    <source>
        <dbReference type="SAM" id="Coils"/>
    </source>
</evidence>
<gene>
    <name evidence="3" type="ORF">N658DRAFT_560326</name>
</gene>
<feature type="coiled-coil region" evidence="1">
    <location>
        <begin position="374"/>
        <end position="401"/>
    </location>
</feature>
<sequence>MNRQPFSNRGRGSSRGYANRGGFRGGNRGAFRGAVRGSSNSAARPSSRSATGSVAVTTPAAQRPTTGKQRLAPGCFEPNQIWDHFNPSAAACTPDQLNTINSSDENPDGAVFALVYVENQPQWMSENTVYVKTGLELLPEYSANKAVLLARHKETSQEEMMDRIAAKLSESINFARYGIEDGPDMECFDEHGKISSLVVPGDWNFMMPAHELPKLASVDTPSVKYHPGKHQPIAVYAAYGNEPDKKGFKFVAWFLVDEIELFAADSVDLARKMRHKRWSADMRREWAAVKLKRVNKGEPLWRPYPFIHRGPAKPKPSGGEKKVADATEKDGFQAPQSDERRGVEVMDEEVMEKVKESGKENENADDKEVKKEMVVKEEENVKEEEVKMEEIKEKTASKEAAPKVVSVKEEVVEVDLKEIEEKVADNPGEICQEDMIMEVVLDAVVANKHSEEVAGEEGVLVEERSDKEEAMKKGGGKEDELKED</sequence>
<reference evidence="3" key="2">
    <citation type="submission" date="2023-05" db="EMBL/GenBank/DDBJ databases">
        <authorList>
            <consortium name="Lawrence Berkeley National Laboratory"/>
            <person name="Steindorff A."/>
            <person name="Hensen N."/>
            <person name="Bonometti L."/>
            <person name="Westerberg I."/>
            <person name="Brannstrom I.O."/>
            <person name="Guillou S."/>
            <person name="Cros-Aarteil S."/>
            <person name="Calhoun S."/>
            <person name="Haridas S."/>
            <person name="Kuo A."/>
            <person name="Mondo S."/>
            <person name="Pangilinan J."/>
            <person name="Riley R."/>
            <person name="Labutti K."/>
            <person name="Andreopoulos B."/>
            <person name="Lipzen A."/>
            <person name="Chen C."/>
            <person name="Yanf M."/>
            <person name="Daum C."/>
            <person name="Ng V."/>
            <person name="Clum A."/>
            <person name="Ohm R."/>
            <person name="Martin F."/>
            <person name="Silar P."/>
            <person name="Natvig D."/>
            <person name="Lalanne C."/>
            <person name="Gautier V."/>
            <person name="Ament-Velasquez S.L."/>
            <person name="Kruys A."/>
            <person name="Hutchinson M.I."/>
            <person name="Powell A.J."/>
            <person name="Barry K."/>
            <person name="Miller A.N."/>
            <person name="Grigoriev I.V."/>
            <person name="Debuchy R."/>
            <person name="Gladieux P."/>
            <person name="Thoren M.H."/>
            <person name="Johannesson H."/>
        </authorList>
    </citation>
    <scope>NUCLEOTIDE SEQUENCE</scope>
    <source>
        <strain evidence="3">CBS 757.83</strain>
    </source>
</reference>
<feature type="compositionally biased region" description="Low complexity" evidence="2">
    <location>
        <begin position="29"/>
        <end position="53"/>
    </location>
</feature>